<protein>
    <submittedName>
        <fullName evidence="2">Lipoprotein</fullName>
    </submittedName>
</protein>
<feature type="chain" id="PRO_5018010541" evidence="1">
    <location>
        <begin position="18"/>
        <end position="132"/>
    </location>
</feature>
<feature type="signal peptide" evidence="1">
    <location>
        <begin position="1"/>
        <end position="17"/>
    </location>
</feature>
<proteinExistence type="predicted"/>
<organism evidence="2 3">
    <name type="scientific">Pseudomonas cichorii</name>
    <dbReference type="NCBI Taxonomy" id="36746"/>
    <lineage>
        <taxon>Bacteria</taxon>
        <taxon>Pseudomonadati</taxon>
        <taxon>Pseudomonadota</taxon>
        <taxon>Gammaproteobacteria</taxon>
        <taxon>Pseudomonadales</taxon>
        <taxon>Pseudomonadaceae</taxon>
        <taxon>Pseudomonas</taxon>
    </lineage>
</organism>
<sequence>MMQKMIPCLLLLSVALAGCGPNELVSSLPSPDGKHHVEVRRCPESGSMTWGEKLQVSVLDVGVSAACQSAVEAWAQFDIDTPESPKPDQLQLQWASDSELRAWYPGFKPGDGPRSWTYKQNTPVKVIFQPKE</sequence>
<keyword evidence="1" id="KW-0732">Signal</keyword>
<dbReference type="AlphaFoldDB" id="A0A3M4W9W7"/>
<dbReference type="PROSITE" id="PS51257">
    <property type="entry name" value="PROKAR_LIPOPROTEIN"/>
    <property type="match status" value="1"/>
</dbReference>
<evidence type="ECO:0000313" key="2">
    <source>
        <dbReference type="EMBL" id="RMR60971.1"/>
    </source>
</evidence>
<dbReference type="Proteomes" id="UP000278332">
    <property type="component" value="Unassembled WGS sequence"/>
</dbReference>
<dbReference type="EMBL" id="RBRY01000038">
    <property type="protein sequence ID" value="RMR60971.1"/>
    <property type="molecule type" value="Genomic_DNA"/>
</dbReference>
<evidence type="ECO:0000313" key="3">
    <source>
        <dbReference type="Proteomes" id="UP000278332"/>
    </source>
</evidence>
<comment type="caution">
    <text evidence="2">The sequence shown here is derived from an EMBL/GenBank/DDBJ whole genome shotgun (WGS) entry which is preliminary data.</text>
</comment>
<accession>A0A3M4W9W7</accession>
<reference evidence="2 3" key="1">
    <citation type="submission" date="2018-08" db="EMBL/GenBank/DDBJ databases">
        <title>Recombination of ecologically and evolutionarily significant loci maintains genetic cohesion in the Pseudomonas syringae species complex.</title>
        <authorList>
            <person name="Dillon M."/>
            <person name="Thakur S."/>
            <person name="Almeida R.N.D."/>
            <person name="Weir B.S."/>
            <person name="Guttman D.S."/>
        </authorList>
    </citation>
    <scope>NUCLEOTIDE SEQUENCE [LARGE SCALE GENOMIC DNA]</scope>
    <source>
        <strain evidence="2 3">ICMP 6917</strain>
    </source>
</reference>
<name>A0A3M4W9W7_PSECI</name>
<keyword evidence="2" id="KW-0449">Lipoprotein</keyword>
<evidence type="ECO:0000256" key="1">
    <source>
        <dbReference type="SAM" id="SignalP"/>
    </source>
</evidence>
<gene>
    <name evidence="2" type="ORF">ALP84_01585</name>
</gene>